<dbReference type="InterPro" id="IPR006130">
    <property type="entry name" value="Asp/Orn_carbamoylTrfase"/>
</dbReference>
<dbReference type="Gene3D" id="3.40.50.1370">
    <property type="entry name" value="Aspartate/ornithine carbamoyltransferase"/>
    <property type="match status" value="2"/>
</dbReference>
<dbReference type="InterPro" id="IPR002292">
    <property type="entry name" value="Orn/put_carbamltrans"/>
</dbReference>
<dbReference type="GO" id="GO:0004585">
    <property type="term" value="F:ornithine carbamoyltransferase activity"/>
    <property type="evidence" value="ECO:0007669"/>
    <property type="project" value="TreeGrafter"/>
</dbReference>
<name>X1DJ66_9ZZZZ</name>
<proteinExistence type="predicted"/>
<dbReference type="GO" id="GO:0042450">
    <property type="term" value="P:L-arginine biosynthetic process via ornithine"/>
    <property type="evidence" value="ECO:0007669"/>
    <property type="project" value="TreeGrafter"/>
</dbReference>
<keyword evidence="1" id="KW-0808">Transferase</keyword>
<protein>
    <recommendedName>
        <fullName evidence="2">Aspartate/ornithine carbamoyltransferase Asp/Orn-binding domain-containing protein</fullName>
    </recommendedName>
</protein>
<dbReference type="AlphaFoldDB" id="X1DJ66"/>
<dbReference type="PRINTS" id="PR00102">
    <property type="entry name" value="OTCASE"/>
</dbReference>
<feature type="domain" description="Aspartate/ornithine carbamoyltransferase Asp/Orn-binding" evidence="2">
    <location>
        <begin position="4"/>
        <end position="111"/>
    </location>
</feature>
<accession>X1DJ66</accession>
<dbReference type="Pfam" id="PF00185">
    <property type="entry name" value="OTCace"/>
    <property type="match status" value="1"/>
</dbReference>
<gene>
    <name evidence="3" type="ORF">S01H4_53789</name>
</gene>
<evidence type="ECO:0000313" key="3">
    <source>
        <dbReference type="EMBL" id="GAH08335.1"/>
    </source>
</evidence>
<dbReference type="PRINTS" id="PR00100">
    <property type="entry name" value="AOTCASE"/>
</dbReference>
<dbReference type="GO" id="GO:0019240">
    <property type="term" value="P:citrulline biosynthetic process"/>
    <property type="evidence" value="ECO:0007669"/>
    <property type="project" value="TreeGrafter"/>
</dbReference>
<comment type="caution">
    <text evidence="3">The sequence shown here is derived from an EMBL/GenBank/DDBJ whole genome shotgun (WGS) entry which is preliminary data.</text>
</comment>
<evidence type="ECO:0000259" key="2">
    <source>
        <dbReference type="Pfam" id="PF00185"/>
    </source>
</evidence>
<dbReference type="InterPro" id="IPR036901">
    <property type="entry name" value="Asp/Orn_carbamoylTrfase_sf"/>
</dbReference>
<dbReference type="EMBL" id="BART01030885">
    <property type="protein sequence ID" value="GAH08335.1"/>
    <property type="molecule type" value="Genomic_DNA"/>
</dbReference>
<dbReference type="SUPFAM" id="SSF53671">
    <property type="entry name" value="Aspartate/ornithine carbamoyltransferase"/>
    <property type="match status" value="1"/>
</dbReference>
<dbReference type="InterPro" id="IPR006131">
    <property type="entry name" value="Asp_carbamoyltransf_Asp/Orn-bd"/>
</dbReference>
<feature type="non-terminal residue" evidence="3">
    <location>
        <position position="1"/>
    </location>
</feature>
<organism evidence="3">
    <name type="scientific">marine sediment metagenome</name>
    <dbReference type="NCBI Taxonomy" id="412755"/>
    <lineage>
        <taxon>unclassified sequences</taxon>
        <taxon>metagenomes</taxon>
        <taxon>ecological metagenomes</taxon>
    </lineage>
</organism>
<dbReference type="PANTHER" id="PTHR45753:SF3">
    <property type="entry name" value="ORNITHINE TRANSCARBAMYLASE, MITOCHONDRIAL"/>
    <property type="match status" value="1"/>
</dbReference>
<sequence length="124" mass="13543">HLAQGYAIDSGAEILCTEEPRLAVSGADVVYTDVWVSMGQEAEAEKRRQIFASYQVNSELLSLAKEDAILMHPLPAHHGEEVAEGILDSLSSVVFDQAENRLHLQKALLAQMLGGLEIPLTGYR</sequence>
<dbReference type="GO" id="GO:0016597">
    <property type="term" value="F:amino acid binding"/>
    <property type="evidence" value="ECO:0007669"/>
    <property type="project" value="InterPro"/>
</dbReference>
<evidence type="ECO:0000256" key="1">
    <source>
        <dbReference type="ARBA" id="ARBA00022679"/>
    </source>
</evidence>
<dbReference type="PANTHER" id="PTHR45753">
    <property type="entry name" value="ORNITHINE CARBAMOYLTRANSFERASE, MITOCHONDRIAL"/>
    <property type="match status" value="1"/>
</dbReference>
<reference evidence="3" key="1">
    <citation type="journal article" date="2014" name="Front. Microbiol.">
        <title>High frequency of phylogenetically diverse reductive dehalogenase-homologous genes in deep subseafloor sedimentary metagenomes.</title>
        <authorList>
            <person name="Kawai M."/>
            <person name="Futagami T."/>
            <person name="Toyoda A."/>
            <person name="Takaki Y."/>
            <person name="Nishi S."/>
            <person name="Hori S."/>
            <person name="Arai W."/>
            <person name="Tsubouchi T."/>
            <person name="Morono Y."/>
            <person name="Uchiyama I."/>
            <person name="Ito T."/>
            <person name="Fujiyama A."/>
            <person name="Inagaki F."/>
            <person name="Takami H."/>
        </authorList>
    </citation>
    <scope>NUCLEOTIDE SEQUENCE</scope>
    <source>
        <strain evidence="3">Expedition CK06-06</strain>
    </source>
</reference>